<dbReference type="EMBL" id="CADCTQ010000623">
    <property type="protein sequence ID" value="CAA9332132.1"/>
    <property type="molecule type" value="Genomic_DNA"/>
</dbReference>
<evidence type="ECO:0000313" key="1">
    <source>
        <dbReference type="EMBL" id="CAA9332132.1"/>
    </source>
</evidence>
<gene>
    <name evidence="1" type="ORF">AVDCRST_MAG56-7458</name>
</gene>
<accession>A0A6J4LH71</accession>
<feature type="non-terminal residue" evidence="1">
    <location>
        <position position="53"/>
    </location>
</feature>
<protein>
    <submittedName>
        <fullName evidence="1">Uncharacterized protein</fullName>
    </submittedName>
</protein>
<reference evidence="1" key="1">
    <citation type="submission" date="2020-02" db="EMBL/GenBank/DDBJ databases">
        <authorList>
            <person name="Meier V. D."/>
        </authorList>
    </citation>
    <scope>NUCLEOTIDE SEQUENCE</scope>
    <source>
        <strain evidence="1">AVDCRST_MAG56</strain>
    </source>
</reference>
<feature type="non-terminal residue" evidence="1">
    <location>
        <position position="1"/>
    </location>
</feature>
<proteinExistence type="predicted"/>
<name>A0A6J4LH71_9SPHI</name>
<organism evidence="1">
    <name type="scientific">uncultured Cytophagales bacterium</name>
    <dbReference type="NCBI Taxonomy" id="158755"/>
    <lineage>
        <taxon>Bacteria</taxon>
        <taxon>Pseudomonadati</taxon>
        <taxon>Bacteroidota</taxon>
        <taxon>Sphingobacteriia</taxon>
        <taxon>Sphingobacteriales</taxon>
        <taxon>environmental samples</taxon>
    </lineage>
</organism>
<sequence>EEDFRGRTVAETGVWSLPKIPATAMRTRGTIVPKSGGKQDNTRKFYPWAAFPV</sequence>
<dbReference type="AlphaFoldDB" id="A0A6J4LH71"/>